<feature type="transmembrane region" description="Helical" evidence="10">
    <location>
        <begin position="871"/>
        <end position="894"/>
    </location>
</feature>
<dbReference type="Pfam" id="PF00955">
    <property type="entry name" value="HCO3_cotransp"/>
    <property type="match status" value="2"/>
</dbReference>
<dbReference type="Pfam" id="PF07565">
    <property type="entry name" value="Band_3_cyto"/>
    <property type="match status" value="1"/>
</dbReference>
<evidence type="ECO:0000313" key="14">
    <source>
        <dbReference type="Proteomes" id="UP001209878"/>
    </source>
</evidence>
<dbReference type="PRINTS" id="PR01231">
    <property type="entry name" value="HCO3TRNSPORT"/>
</dbReference>
<reference evidence="13" key="1">
    <citation type="journal article" date="2023" name="Mol. Biol. Evol.">
        <title>Third-Generation Sequencing Reveals the Adaptive Role of the Epigenome in Three Deep-Sea Polychaetes.</title>
        <authorList>
            <person name="Perez M."/>
            <person name="Aroh O."/>
            <person name="Sun Y."/>
            <person name="Lan Y."/>
            <person name="Juniper S.K."/>
            <person name="Young C.R."/>
            <person name="Angers B."/>
            <person name="Qian P.Y."/>
        </authorList>
    </citation>
    <scope>NUCLEOTIDE SEQUENCE</scope>
    <source>
        <strain evidence="13">R07B-5</strain>
    </source>
</reference>
<gene>
    <name evidence="13" type="ORF">NP493_845g00009</name>
</gene>
<evidence type="ECO:0000256" key="9">
    <source>
        <dbReference type="SAM" id="MobiDB-lite"/>
    </source>
</evidence>
<comment type="similarity">
    <text evidence="2">Belongs to the anion exchanger (TC 2.A.31) family.</text>
</comment>
<keyword evidence="7" id="KW-0406">Ion transport</keyword>
<feature type="domain" description="Bicarbonate transporter-like transmembrane" evidence="11">
    <location>
        <begin position="460"/>
        <end position="564"/>
    </location>
</feature>
<keyword evidence="14" id="KW-1185">Reference proteome</keyword>
<feature type="domain" description="Bicarbonate transporter-like transmembrane" evidence="11">
    <location>
        <begin position="596"/>
        <end position="1065"/>
    </location>
</feature>
<dbReference type="GO" id="GO:0008510">
    <property type="term" value="F:sodium:bicarbonate symporter activity"/>
    <property type="evidence" value="ECO:0007669"/>
    <property type="project" value="TreeGrafter"/>
</dbReference>
<dbReference type="InterPro" id="IPR013769">
    <property type="entry name" value="Band3_cytoplasmic_dom"/>
</dbReference>
<evidence type="ECO:0000256" key="3">
    <source>
        <dbReference type="ARBA" id="ARBA00022448"/>
    </source>
</evidence>
<dbReference type="GO" id="GO:0016323">
    <property type="term" value="C:basolateral plasma membrane"/>
    <property type="evidence" value="ECO:0007669"/>
    <property type="project" value="UniProtKB-SubCell"/>
</dbReference>
<feature type="transmembrane region" description="Helical" evidence="10">
    <location>
        <begin position="639"/>
        <end position="659"/>
    </location>
</feature>
<evidence type="ECO:0000256" key="5">
    <source>
        <dbReference type="ARBA" id="ARBA00022692"/>
    </source>
</evidence>
<evidence type="ECO:0000259" key="12">
    <source>
        <dbReference type="Pfam" id="PF07565"/>
    </source>
</evidence>
<dbReference type="EMBL" id="JAODUO010000846">
    <property type="protein sequence ID" value="KAK2173862.1"/>
    <property type="molecule type" value="Genomic_DNA"/>
</dbReference>
<evidence type="ECO:0000256" key="7">
    <source>
        <dbReference type="ARBA" id="ARBA00023065"/>
    </source>
</evidence>
<evidence type="ECO:0000313" key="13">
    <source>
        <dbReference type="EMBL" id="KAK2173862.1"/>
    </source>
</evidence>
<evidence type="ECO:0000256" key="8">
    <source>
        <dbReference type="ARBA" id="ARBA00023136"/>
    </source>
</evidence>
<evidence type="ECO:0000256" key="2">
    <source>
        <dbReference type="ARBA" id="ARBA00010993"/>
    </source>
</evidence>
<feature type="region of interest" description="Disordered" evidence="9">
    <location>
        <begin position="215"/>
        <end position="259"/>
    </location>
</feature>
<protein>
    <recommendedName>
        <fullName evidence="15">Anion exchange protein</fullName>
    </recommendedName>
</protein>
<comment type="subcellular location">
    <subcellularLocation>
        <location evidence="1">Basolateral cell membrane</location>
        <topology evidence="1">Multi-pass membrane protein</topology>
    </subcellularLocation>
</comment>
<feature type="transmembrane region" description="Helical" evidence="10">
    <location>
        <begin position="831"/>
        <end position="850"/>
    </location>
</feature>
<dbReference type="GO" id="GO:0008509">
    <property type="term" value="F:monoatomic anion transmembrane transporter activity"/>
    <property type="evidence" value="ECO:0007669"/>
    <property type="project" value="InterPro"/>
</dbReference>
<feature type="transmembrane region" description="Helical" evidence="10">
    <location>
        <begin position="524"/>
        <end position="544"/>
    </location>
</feature>
<evidence type="ECO:0008006" key="15">
    <source>
        <dbReference type="Google" id="ProtNLM"/>
    </source>
</evidence>
<dbReference type="Gene3D" id="3.40.930.10">
    <property type="entry name" value="Mannitol-specific EII, Chain A"/>
    <property type="match status" value="1"/>
</dbReference>
<dbReference type="GO" id="GO:0051453">
    <property type="term" value="P:regulation of intracellular pH"/>
    <property type="evidence" value="ECO:0007669"/>
    <property type="project" value="TreeGrafter"/>
</dbReference>
<name>A0AAD9KM39_RIDPI</name>
<feature type="transmembrane region" description="Helical" evidence="10">
    <location>
        <begin position="489"/>
        <end position="512"/>
    </location>
</feature>
<dbReference type="InterPro" id="IPR003024">
    <property type="entry name" value="Na/HCO3_transpt"/>
</dbReference>
<evidence type="ECO:0000256" key="4">
    <source>
        <dbReference type="ARBA" id="ARBA00022475"/>
    </source>
</evidence>
<keyword evidence="3" id="KW-0813">Transport</keyword>
<dbReference type="SUPFAM" id="SSF55804">
    <property type="entry name" value="Phoshotransferase/anion transport protein"/>
    <property type="match status" value="1"/>
</dbReference>
<feature type="transmembrane region" description="Helical" evidence="10">
    <location>
        <begin position="1009"/>
        <end position="1026"/>
    </location>
</feature>
<feature type="region of interest" description="Disordered" evidence="9">
    <location>
        <begin position="1135"/>
        <end position="1157"/>
    </location>
</feature>
<evidence type="ECO:0000256" key="6">
    <source>
        <dbReference type="ARBA" id="ARBA00022989"/>
    </source>
</evidence>
<evidence type="ECO:0000256" key="1">
    <source>
        <dbReference type="ARBA" id="ARBA00004554"/>
    </source>
</evidence>
<feature type="region of interest" description="Disordered" evidence="9">
    <location>
        <begin position="19"/>
        <end position="78"/>
    </location>
</feature>
<feature type="compositionally biased region" description="Basic and acidic residues" evidence="9">
    <location>
        <begin position="228"/>
        <end position="259"/>
    </location>
</feature>
<dbReference type="FunFam" id="1.10.287.570:FF:000001">
    <property type="entry name" value="Anion exchange protein"/>
    <property type="match status" value="1"/>
</dbReference>
<proteinExistence type="inferred from homology"/>
<keyword evidence="5 10" id="KW-0812">Transmembrane</keyword>
<dbReference type="PANTHER" id="PTHR11453">
    <property type="entry name" value="ANION EXCHANGE PROTEIN"/>
    <property type="match status" value="1"/>
</dbReference>
<dbReference type="InterPro" id="IPR003020">
    <property type="entry name" value="HCO3_transpt_euk"/>
</dbReference>
<keyword evidence="6 10" id="KW-1133">Transmembrane helix</keyword>
<sequence>MVPRPYTCLSCRAPAVDLPPVNVVPLADPEDDEPTQNNNEKPAEADERDALLKHCSGDSGGMSEKRLRREESLRSNRPMSHAEKVRFILTDIDDNQPNENVVLDGHALFCQMDVLCHFDEGEMGWKEAARWLKYEEKVEAGERWSKPHVPTAALHALFQIRNCIADNTAIVLLDMHTNHGCIHQVAEHISQVVVREKKLPAAIGEQILDVILKPHKHKHRKGRSKQHNKPEIEKSRPAHIDTEHTDQKSTKSEAVETEMKPIKRHENREVSALHHTYPGGIHPDELVPHKPNKRLMGKIPGGSEVANIMVGHVDFLLEPVMLLVRLGKSAVLADLTEVALPTRFLLILLGPSESKSIWEYEEVGRAAATLFTDRVFCEVAYKAETRQDIVDGIDEYIDELTVLPPSIWDPTTRLAPPEQTMTMDKIHKRLVDSARRSPAREAFHFTESAGHDDTLQQTGRFFGGLINDMKRRYPYFISDFKDALHLQCFASVIFLYFACVTPIVTFGGMMGAATDGYMGTMESLLSGAICGFFYHLLAGQPLTIVGATGPLLVFESILYQICNLVDRWGATDDLATSSLHSSRLSAFLMAAASVMENGVDFMSFRLWVGLWVFFALIVIVAFDLSALVRYITRFTEESFAVLISIIFIFESFKKLAGIWKSHPIAENEEQNCHCQHPNYPSYRNAYHAPNLDQWNIYMKENCITHLNRIIVRSGCISTKDCRDHNWTLVGEACDVSTVTHSVPDVFFFCCLVFFGTFGIAIFFRSLRTRAYFSSIVRSTLSDFAVLIAIVLCSTVDMLLQLDTPKLMVPEKFQTTRDDRSWVIDPFKVTHIWLIAVAIAPALLATILVFLDQQITAVIVNRKEHKLKKGHGYHLDLFVLAFLIAACSFLGLPWFVAATVRTSLTCGVSSRSRSSGPRANDRSSSASGCAFVDREQRLTGICIHILIGSSVFLTPILKHVPMAVLYGVFLYMGVTSLGGVQFVQRILILFMPQKSQPDYVFLRHVHMSRVRVFTLIQIVCMLFMWFVKSVKMISILFPLLLLLLCFIRKGMDYIFTQRELFWLDHILPEQKRRDAEDEALRKGIEIHYDINGERDDEEAPPEGDEWDALTDKRDYGVGRKLRPRLLSKDIIKRYQKSKPSHIAPDTIAEEDESADTPRFVESFRERQFSL</sequence>
<keyword evidence="8 10" id="KW-0472">Membrane</keyword>
<feature type="transmembrane region" description="Helical" evidence="10">
    <location>
        <begin position="1032"/>
        <end position="1050"/>
    </location>
</feature>
<dbReference type="InterPro" id="IPR011531">
    <property type="entry name" value="HCO3_transpt-like_TM_dom"/>
</dbReference>
<feature type="domain" description="Band 3 cytoplasmic" evidence="12">
    <location>
        <begin position="106"/>
        <end position="410"/>
    </location>
</feature>
<dbReference type="GO" id="GO:0005452">
    <property type="term" value="F:solute:inorganic anion antiporter activity"/>
    <property type="evidence" value="ECO:0007669"/>
    <property type="project" value="InterPro"/>
</dbReference>
<organism evidence="13 14">
    <name type="scientific">Ridgeia piscesae</name>
    <name type="common">Tubeworm</name>
    <dbReference type="NCBI Taxonomy" id="27915"/>
    <lineage>
        <taxon>Eukaryota</taxon>
        <taxon>Metazoa</taxon>
        <taxon>Spiralia</taxon>
        <taxon>Lophotrochozoa</taxon>
        <taxon>Annelida</taxon>
        <taxon>Polychaeta</taxon>
        <taxon>Sedentaria</taxon>
        <taxon>Canalipalpata</taxon>
        <taxon>Sabellida</taxon>
        <taxon>Siboglinidae</taxon>
        <taxon>Ridgeia</taxon>
    </lineage>
</organism>
<accession>A0AAD9KM39</accession>
<feature type="transmembrane region" description="Helical" evidence="10">
    <location>
        <begin position="962"/>
        <end position="989"/>
    </location>
</feature>
<evidence type="ECO:0000259" key="11">
    <source>
        <dbReference type="Pfam" id="PF00955"/>
    </source>
</evidence>
<keyword evidence="4" id="KW-1003">Cell membrane</keyword>
<dbReference type="PANTHER" id="PTHR11453:SF36">
    <property type="entry name" value="ANION EXCHANGE PROTEIN"/>
    <property type="match status" value="1"/>
</dbReference>
<feature type="compositionally biased region" description="Basic residues" evidence="9">
    <location>
        <begin position="215"/>
        <end position="227"/>
    </location>
</feature>
<comment type="caution">
    <text evidence="13">The sequence shown here is derived from an EMBL/GenBank/DDBJ whole genome shotgun (WGS) entry which is preliminary data.</text>
</comment>
<dbReference type="Proteomes" id="UP001209878">
    <property type="component" value="Unassembled WGS sequence"/>
</dbReference>
<dbReference type="PRINTS" id="PR01232">
    <property type="entry name" value="NAHCO3TRSPRT"/>
</dbReference>
<feature type="transmembrane region" description="Helical" evidence="10">
    <location>
        <begin position="745"/>
        <end position="763"/>
    </location>
</feature>
<feature type="transmembrane region" description="Helical" evidence="10">
    <location>
        <begin position="604"/>
        <end position="627"/>
    </location>
</feature>
<dbReference type="AlphaFoldDB" id="A0AAD9KM39"/>
<evidence type="ECO:0000256" key="10">
    <source>
        <dbReference type="SAM" id="Phobius"/>
    </source>
</evidence>
<dbReference type="Gene3D" id="1.10.287.570">
    <property type="entry name" value="Helical hairpin bin"/>
    <property type="match status" value="1"/>
</dbReference>
<dbReference type="InterPro" id="IPR016152">
    <property type="entry name" value="PTrfase/Anion_transptr"/>
</dbReference>
<feature type="compositionally biased region" description="Basic and acidic residues" evidence="9">
    <location>
        <begin position="41"/>
        <end position="56"/>
    </location>
</feature>
<feature type="region of interest" description="Disordered" evidence="9">
    <location>
        <begin position="906"/>
        <end position="925"/>
    </location>
</feature>
<feature type="compositionally biased region" description="Basic and acidic residues" evidence="9">
    <location>
        <begin position="63"/>
        <end position="78"/>
    </location>
</feature>
<feature type="transmembrane region" description="Helical" evidence="10">
    <location>
        <begin position="783"/>
        <end position="801"/>
    </location>
</feature>